<dbReference type="AlphaFoldDB" id="A0A6P8WRT2"/>
<accession>A0A6P8WRT2</accession>
<dbReference type="RefSeq" id="XP_034106411.1">
    <property type="nucleotide sequence ID" value="XM_034250520.2"/>
</dbReference>
<dbReference type="GeneID" id="117569391"/>
<evidence type="ECO:0000313" key="1">
    <source>
        <dbReference type="Proteomes" id="UP000515160"/>
    </source>
</evidence>
<proteinExistence type="predicted"/>
<organism evidence="1 2">
    <name type="scientific">Drosophila albomicans</name>
    <name type="common">Fruit fly</name>
    <dbReference type="NCBI Taxonomy" id="7291"/>
    <lineage>
        <taxon>Eukaryota</taxon>
        <taxon>Metazoa</taxon>
        <taxon>Ecdysozoa</taxon>
        <taxon>Arthropoda</taxon>
        <taxon>Hexapoda</taxon>
        <taxon>Insecta</taxon>
        <taxon>Pterygota</taxon>
        <taxon>Neoptera</taxon>
        <taxon>Endopterygota</taxon>
        <taxon>Diptera</taxon>
        <taxon>Brachycera</taxon>
        <taxon>Muscomorpha</taxon>
        <taxon>Ephydroidea</taxon>
        <taxon>Drosophilidae</taxon>
        <taxon>Drosophila</taxon>
    </lineage>
</organism>
<gene>
    <name evidence="2 3" type="primary">LOC117569391</name>
</gene>
<name>A0A6P8WRT2_DROAB</name>
<dbReference type="RefSeq" id="XP_051861126.1">
    <property type="nucleotide sequence ID" value="XM_052005166.1"/>
</dbReference>
<keyword evidence="1" id="KW-1185">Reference proteome</keyword>
<reference evidence="2 3" key="1">
    <citation type="submission" date="2025-04" db="UniProtKB">
        <authorList>
            <consortium name="RefSeq"/>
        </authorList>
    </citation>
    <scope>IDENTIFICATION</scope>
    <source>
        <strain evidence="2 3">15112-1751.03</strain>
        <tissue evidence="2 3">Whole Adult</tissue>
    </source>
</reference>
<dbReference type="Proteomes" id="UP000515160">
    <property type="component" value="Chromosome 3"/>
</dbReference>
<dbReference type="OrthoDB" id="7844936at2759"/>
<protein>
    <submittedName>
        <fullName evidence="2 3">Uncharacterized protein LOC117569391</fullName>
    </submittedName>
</protein>
<evidence type="ECO:0000313" key="2">
    <source>
        <dbReference type="RefSeq" id="XP_034106411.1"/>
    </source>
</evidence>
<sequence>MDKLTTEDNTTVSKIKVLAIGDPDEDLPKEPETSKYLYQQNLQADFRKHLGYLLLGTRSPIEVVEDWNTVRRFEAKSVKEDKKPRQYSFYFTKPGKWVPGTMISGPVLHGAAVLEEVKKRLSEENWISENVIQTPLKTKESKEYYNSDMFIQKVVSDAIDTDGTRLFKYVLNLHRAYMNENKRRK</sequence>
<evidence type="ECO:0000313" key="3">
    <source>
        <dbReference type="RefSeq" id="XP_051861126.1"/>
    </source>
</evidence>